<protein>
    <submittedName>
        <fullName evidence="3">Metallo-beta-lactamase domain protein</fullName>
    </submittedName>
</protein>
<keyword evidence="4" id="KW-1185">Reference proteome</keyword>
<dbReference type="eggNOG" id="COG0426">
    <property type="taxonomic scope" value="Bacteria"/>
</dbReference>
<dbReference type="GO" id="GO:0016651">
    <property type="term" value="F:oxidoreductase activity, acting on NAD(P)H"/>
    <property type="evidence" value="ECO:0007669"/>
    <property type="project" value="UniProtKB-ARBA"/>
</dbReference>
<proteinExistence type="inferred from homology"/>
<dbReference type="Gene3D" id="3.40.50.360">
    <property type="match status" value="1"/>
</dbReference>
<accession>U7UAG4</accession>
<dbReference type="PROSITE" id="PS50902">
    <property type="entry name" value="FLAVODOXIN_LIKE"/>
    <property type="match status" value="1"/>
</dbReference>
<dbReference type="PIRSF" id="PIRSF005243">
    <property type="entry name" value="ROO"/>
    <property type="match status" value="1"/>
</dbReference>
<dbReference type="GO" id="GO:0009055">
    <property type="term" value="F:electron transfer activity"/>
    <property type="evidence" value="ECO:0007669"/>
    <property type="project" value="InterPro"/>
</dbReference>
<dbReference type="AlphaFoldDB" id="U7UAG4"/>
<dbReference type="InterPro" id="IPR008254">
    <property type="entry name" value="Flavodoxin/NO_synth"/>
</dbReference>
<dbReference type="PATRIC" id="fig|1111454.3.peg.2221"/>
<evidence type="ECO:0000313" key="3">
    <source>
        <dbReference type="EMBL" id="ERT56437.1"/>
    </source>
</evidence>
<feature type="domain" description="Flavodoxin-like" evidence="2">
    <location>
        <begin position="257"/>
        <end position="398"/>
    </location>
</feature>
<dbReference type="PANTHER" id="PTHR43717:SF1">
    <property type="entry name" value="ANAEROBIC NITRIC OXIDE REDUCTASE FLAVORUBREDOXIN"/>
    <property type="match status" value="1"/>
</dbReference>
<dbReference type="CDD" id="cd07709">
    <property type="entry name" value="flavodiiron_proteins_MBL-fold"/>
    <property type="match status" value="1"/>
</dbReference>
<comment type="similarity">
    <text evidence="1">In the N-terminal section; belongs to the zinc metallo-hydrolase group 3 family.</text>
</comment>
<dbReference type="GO" id="GO:0010181">
    <property type="term" value="F:FMN binding"/>
    <property type="evidence" value="ECO:0007669"/>
    <property type="project" value="InterPro"/>
</dbReference>
<dbReference type="InterPro" id="IPR001279">
    <property type="entry name" value="Metallo-B-lactamas"/>
</dbReference>
<dbReference type="Proteomes" id="UP000017090">
    <property type="component" value="Unassembled WGS sequence"/>
</dbReference>
<dbReference type="EMBL" id="AWXA01000062">
    <property type="protein sequence ID" value="ERT56437.1"/>
    <property type="molecule type" value="Genomic_DNA"/>
</dbReference>
<reference evidence="3 4" key="1">
    <citation type="submission" date="2013-09" db="EMBL/GenBank/DDBJ databases">
        <authorList>
            <person name="Durkin A.S."/>
            <person name="Haft D.R."/>
            <person name="McCorrison J."/>
            <person name="Torralba M."/>
            <person name="Gillis M."/>
            <person name="Haft D.H."/>
            <person name="Methe B."/>
            <person name="Sutton G."/>
            <person name="Nelson K.E."/>
        </authorList>
    </citation>
    <scope>NUCLEOTIDE SEQUENCE [LARGE SCALE GENOMIC DNA]</scope>
    <source>
        <strain evidence="3 4">BV3C16-1</strain>
    </source>
</reference>
<dbReference type="SUPFAM" id="SSF52218">
    <property type="entry name" value="Flavoproteins"/>
    <property type="match status" value="1"/>
</dbReference>
<dbReference type="RefSeq" id="WP_023054600.1">
    <property type="nucleotide sequence ID" value="NZ_AWXA01000062.1"/>
</dbReference>
<gene>
    <name evidence="3" type="ORF">HMPREF1250_1584</name>
</gene>
<dbReference type="Gene3D" id="3.60.15.10">
    <property type="entry name" value="Ribonuclease Z/Hydroxyacylglutathione hydrolase-like"/>
    <property type="match status" value="1"/>
</dbReference>
<dbReference type="InterPro" id="IPR029039">
    <property type="entry name" value="Flavoprotein-like_sf"/>
</dbReference>
<sequence>MHCVQEIKNGIYWVGCNDFGTQMFERVLPIPEGVSYITYFIDDEKTCLLDSMDKSCRDEFLENVEYLLHGRKLDYFVIQHMEPDHASSALALIEKYPDVKIIGQAQTFQLFEQFYRHPMPDNYIPIKDGDQLKLGKHVLQFIKAPMVHWPEVFMSYDLTDKFLFTADAFGMFGTVGNIFADQVDFDEYYLDPARRYYVNIVGKYGVQVMNVLKKAAALQIDCLCPIHGLVFRTPETIKYIIDKYLHWAQYQPEKKGVLIAFASIYGNTARAVNVLAQKLSERGVRNIHLYDVSKTHPSFISAKAWEYSHLVLAAPTYNLNLYLPMENLLHDMSTLLFQNRKIAVLGCHSWRSVAHKEMINYVENVFKNCELFPTTIDMRSSLQDNEECVIESMADEISEDYKAYPDPDTLV</sequence>
<dbReference type="GO" id="GO:0046872">
    <property type="term" value="F:metal ion binding"/>
    <property type="evidence" value="ECO:0007669"/>
    <property type="project" value="InterPro"/>
</dbReference>
<dbReference type="InterPro" id="IPR045761">
    <property type="entry name" value="ODP_dom"/>
</dbReference>
<evidence type="ECO:0000256" key="1">
    <source>
        <dbReference type="ARBA" id="ARBA00007121"/>
    </source>
</evidence>
<dbReference type="OrthoDB" id="9807946at2"/>
<dbReference type="SMART" id="SM00849">
    <property type="entry name" value="Lactamase_B"/>
    <property type="match status" value="1"/>
</dbReference>
<dbReference type="STRING" id="1111454.HMPREF1250_1584"/>
<evidence type="ECO:0000259" key="2">
    <source>
        <dbReference type="PROSITE" id="PS50902"/>
    </source>
</evidence>
<dbReference type="InterPro" id="IPR036866">
    <property type="entry name" value="RibonucZ/Hydroxyglut_hydro"/>
</dbReference>
<dbReference type="Pfam" id="PF19583">
    <property type="entry name" value="ODP"/>
    <property type="match status" value="1"/>
</dbReference>
<name>U7UAG4_9FIRM</name>
<dbReference type="SUPFAM" id="SSF56281">
    <property type="entry name" value="Metallo-hydrolase/oxidoreductase"/>
    <property type="match status" value="1"/>
</dbReference>
<dbReference type="PANTHER" id="PTHR43717">
    <property type="entry name" value="ANAEROBIC NITRIC OXIDE REDUCTASE FLAVORUBREDOXIN"/>
    <property type="match status" value="1"/>
</dbReference>
<organism evidence="3 4">
    <name type="scientific">Megasphaera vaginalis</name>
    <name type="common">ex Srinivasan et al. 2021</name>
    <dbReference type="NCBI Taxonomy" id="1111454"/>
    <lineage>
        <taxon>Bacteria</taxon>
        <taxon>Bacillati</taxon>
        <taxon>Bacillota</taxon>
        <taxon>Negativicutes</taxon>
        <taxon>Veillonellales</taxon>
        <taxon>Veillonellaceae</taxon>
        <taxon>Megasphaera</taxon>
    </lineage>
</organism>
<comment type="caution">
    <text evidence="3">The sequence shown here is derived from an EMBL/GenBank/DDBJ whole genome shotgun (WGS) entry which is preliminary data.</text>
</comment>
<evidence type="ECO:0000313" key="4">
    <source>
        <dbReference type="Proteomes" id="UP000017090"/>
    </source>
</evidence>
<dbReference type="InterPro" id="IPR016440">
    <property type="entry name" value="Rubredoxin-O_OxRdtase"/>
</dbReference>